<protein>
    <recommendedName>
        <fullName evidence="3">Uracil-DNA glycosylase-like domain-containing protein</fullName>
    </recommendedName>
</protein>
<dbReference type="AlphaFoldDB" id="A0A859FJL5"/>
<organism evidence="1 2">
    <name type="scientific">Paenalkalicoccus suaedae</name>
    <dbReference type="NCBI Taxonomy" id="2592382"/>
    <lineage>
        <taxon>Bacteria</taxon>
        <taxon>Bacillati</taxon>
        <taxon>Bacillota</taxon>
        <taxon>Bacilli</taxon>
        <taxon>Bacillales</taxon>
        <taxon>Bacillaceae</taxon>
        <taxon>Paenalkalicoccus</taxon>
    </lineage>
</organism>
<gene>
    <name evidence="1" type="ORF">FLK61_40985</name>
</gene>
<dbReference type="EMBL" id="CP041372">
    <property type="protein sequence ID" value="QKS72976.1"/>
    <property type="molecule type" value="Genomic_DNA"/>
</dbReference>
<sequence length="271" mass="30723">MDQATFLLQRAVRMQATYMESGELVERSTPVLWYGQTGAELVTVGVNPSKGEFLLRSGCVRPLEQRKFFTRDKEGSLQEFHDDEIMLRKSISYFQKYFANESISRPWFGQEGGAKLEGFLQGMGASFYRAMNESMRAIHVDYFPFATIRQMGKIPERETWFEDASVHELFKERVLYLKPKRLLSLGATVTEQLCALGAVLGEKQTVEGYPSAMYQTGTFFGIPMVVLHFRPSEQFVGLGSKVDSLGRHHGSYTKKEVLAEIGRLIGEGADW</sequence>
<evidence type="ECO:0000313" key="1">
    <source>
        <dbReference type="EMBL" id="QKS72976.1"/>
    </source>
</evidence>
<reference evidence="2" key="1">
    <citation type="submission" date="2019-07" db="EMBL/GenBank/DDBJ databases">
        <title>Bacillus alkalisoli sp. nov. isolated from saline soil.</title>
        <authorList>
            <person name="Sun J.-Q."/>
            <person name="Xu L."/>
        </authorList>
    </citation>
    <scope>NUCLEOTIDE SEQUENCE [LARGE SCALE GENOMIC DNA]</scope>
    <source>
        <strain evidence="2">M4U3P1</strain>
    </source>
</reference>
<dbReference type="KEGG" id="psua:FLK61_40985"/>
<evidence type="ECO:0000313" key="2">
    <source>
        <dbReference type="Proteomes" id="UP000318138"/>
    </source>
</evidence>
<proteinExistence type="predicted"/>
<dbReference type="Proteomes" id="UP000318138">
    <property type="component" value="Chromosome"/>
</dbReference>
<keyword evidence="2" id="KW-1185">Reference proteome</keyword>
<dbReference type="RefSeq" id="WP_176010943.1">
    <property type="nucleotide sequence ID" value="NZ_CP041372.2"/>
</dbReference>
<evidence type="ECO:0008006" key="3">
    <source>
        <dbReference type="Google" id="ProtNLM"/>
    </source>
</evidence>
<accession>A0A859FJL5</accession>
<name>A0A859FJL5_9BACI</name>